<dbReference type="Proteomes" id="UP000273326">
    <property type="component" value="Chromosome"/>
</dbReference>
<gene>
    <name evidence="2" type="ORF">EJN90_01615</name>
</gene>
<keyword evidence="3" id="KW-1185">Reference proteome</keyword>
<keyword evidence="1" id="KW-0812">Transmembrane</keyword>
<name>A0A3Q9BKN4_9LACT</name>
<evidence type="ECO:0000313" key="2">
    <source>
        <dbReference type="EMBL" id="AZP03471.1"/>
    </source>
</evidence>
<dbReference type="KEGG" id="jeh:EJN90_01615"/>
<protein>
    <submittedName>
        <fullName evidence="2">DUF3267 domain-containing protein</fullName>
    </submittedName>
</protein>
<dbReference type="InterPro" id="IPR021683">
    <property type="entry name" value="DUF3267"/>
</dbReference>
<proteinExistence type="predicted"/>
<keyword evidence="1" id="KW-1133">Transmembrane helix</keyword>
<feature type="transmembrane region" description="Helical" evidence="1">
    <location>
        <begin position="57"/>
        <end position="78"/>
    </location>
</feature>
<keyword evidence="1" id="KW-0472">Membrane</keyword>
<feature type="transmembrane region" description="Helical" evidence="1">
    <location>
        <begin position="110"/>
        <end position="133"/>
    </location>
</feature>
<dbReference type="EMBL" id="CP034465">
    <property type="protein sequence ID" value="AZP03471.1"/>
    <property type="molecule type" value="Genomic_DNA"/>
</dbReference>
<accession>A0A3Q9BKN4</accession>
<feature type="transmembrane region" description="Helical" evidence="1">
    <location>
        <begin position="15"/>
        <end position="37"/>
    </location>
</feature>
<dbReference type="Pfam" id="PF11667">
    <property type="entry name" value="DUF3267"/>
    <property type="match status" value="1"/>
</dbReference>
<dbReference type="AlphaFoldDB" id="A0A3Q9BKN4"/>
<evidence type="ECO:0000256" key="1">
    <source>
        <dbReference type="SAM" id="Phobius"/>
    </source>
</evidence>
<feature type="transmembrane region" description="Helical" evidence="1">
    <location>
        <begin position="139"/>
        <end position="161"/>
    </location>
</feature>
<reference evidence="3" key="1">
    <citation type="submission" date="2018-12" db="EMBL/GenBank/DDBJ databases">
        <title>Complete genome sequencing of Jeotgalibaca sp. H21T32.</title>
        <authorList>
            <person name="Bae J.-W."/>
            <person name="Lee S.-Y."/>
        </authorList>
    </citation>
    <scope>NUCLEOTIDE SEQUENCE [LARGE SCALE GENOMIC DNA]</scope>
    <source>
        <strain evidence="3">H21T32</strain>
    </source>
</reference>
<evidence type="ECO:0000313" key="3">
    <source>
        <dbReference type="Proteomes" id="UP000273326"/>
    </source>
</evidence>
<dbReference type="RefSeq" id="WP_126108562.1">
    <property type="nucleotide sequence ID" value="NZ_CP034465.1"/>
</dbReference>
<sequence>MELIESLNLLENKKVIFWLNIISIPLIVLFFAIFTFISLIVDAPAQETHVFNLSTTLLSLVAFFILIIIHEVIHGIFFKLFNPEAKVKYGFKNGMAYATSPNSFYTKGKFVWICLAPFIVITFILFFLLYFGIITPPSFALIASLHAAACVGDFYWVYLIIRLEKGAYVEDTEVGISFYRKAQ</sequence>
<dbReference type="OrthoDB" id="2365065at2"/>
<organism evidence="2 3">
    <name type="scientific">Jeotgalibaca ciconiae</name>
    <dbReference type="NCBI Taxonomy" id="2496265"/>
    <lineage>
        <taxon>Bacteria</taxon>
        <taxon>Bacillati</taxon>
        <taxon>Bacillota</taxon>
        <taxon>Bacilli</taxon>
        <taxon>Lactobacillales</taxon>
        <taxon>Carnobacteriaceae</taxon>
        <taxon>Jeotgalibaca</taxon>
    </lineage>
</organism>